<organism evidence="1 2">
    <name type="scientific">Phytophthora nicotianae P1976</name>
    <dbReference type="NCBI Taxonomy" id="1317066"/>
    <lineage>
        <taxon>Eukaryota</taxon>
        <taxon>Sar</taxon>
        <taxon>Stramenopiles</taxon>
        <taxon>Oomycota</taxon>
        <taxon>Peronosporomycetes</taxon>
        <taxon>Peronosporales</taxon>
        <taxon>Peronosporaceae</taxon>
        <taxon>Phytophthora</taxon>
    </lineage>
</organism>
<dbReference type="EMBL" id="ANJA01000986">
    <property type="protein sequence ID" value="ETO80477.1"/>
    <property type="molecule type" value="Genomic_DNA"/>
</dbReference>
<dbReference type="AlphaFoldDB" id="A0A081ANL6"/>
<gene>
    <name evidence="1" type="ORF">F444_05018</name>
</gene>
<reference evidence="1 2" key="1">
    <citation type="submission" date="2013-11" db="EMBL/GenBank/DDBJ databases">
        <title>The Genome Sequence of Phytophthora parasitica P1976.</title>
        <authorList>
            <consortium name="The Broad Institute Genomics Platform"/>
            <person name="Russ C."/>
            <person name="Tyler B."/>
            <person name="Panabieres F."/>
            <person name="Shan W."/>
            <person name="Tripathy S."/>
            <person name="Grunwald N."/>
            <person name="Machado M."/>
            <person name="Johnson C.S."/>
            <person name="Walker B."/>
            <person name="Young S."/>
            <person name="Zeng Q."/>
            <person name="Gargeya S."/>
            <person name="Fitzgerald M."/>
            <person name="Haas B."/>
            <person name="Abouelleil A."/>
            <person name="Allen A.W."/>
            <person name="Alvarado L."/>
            <person name="Arachchi H.M."/>
            <person name="Berlin A.M."/>
            <person name="Chapman S.B."/>
            <person name="Gainer-Dewar J."/>
            <person name="Goldberg J."/>
            <person name="Griggs A."/>
            <person name="Gujja S."/>
            <person name="Hansen M."/>
            <person name="Howarth C."/>
            <person name="Imamovic A."/>
            <person name="Ireland A."/>
            <person name="Larimer J."/>
            <person name="McCowan C."/>
            <person name="Murphy C."/>
            <person name="Pearson M."/>
            <person name="Poon T.W."/>
            <person name="Priest M."/>
            <person name="Roberts A."/>
            <person name="Saif S."/>
            <person name="Shea T."/>
            <person name="Sisk P."/>
            <person name="Sykes S."/>
            <person name="Wortman J."/>
            <person name="Nusbaum C."/>
            <person name="Birren B."/>
        </authorList>
    </citation>
    <scope>NUCLEOTIDE SEQUENCE [LARGE SCALE GENOMIC DNA]</scope>
    <source>
        <strain evidence="1 2">P1976</strain>
    </source>
</reference>
<protein>
    <submittedName>
        <fullName evidence="1">Uncharacterized protein</fullName>
    </submittedName>
</protein>
<name>A0A081ANL6_PHYNI</name>
<sequence>MAMLVLGVLVLVLVAVLLLVAFVAVTWEHDLVQSYAALPAPADLGTKEFRWRCWLSPLTRRGWRTSILRSPCPRITLQCPFALLSSDFAKLATSLSLPKLTLEQLPFMFPQVAVSSLFLQLLGNSNFPVSVRNIRLKALTVVQLRPLDMSFPSQGEETPPPPELTCIMVLTEKRFLESEIEFMVQTDLFDDQGTVWQSVTWFAIPFKQEALLVPVSQSSFNLDENMVTRANANLREESFECSARNVSEFRDVGVVDLTGARTNETDSAPLMWMLARATGMLQQQQRVPAQPLMCSCMFGEELASVPLHKKLQLQSWTNEECPQEQTQPEVAKFAVNSQDTNVMTGILRTVGWNYSNAS</sequence>
<evidence type="ECO:0000313" key="1">
    <source>
        <dbReference type="EMBL" id="ETO80477.1"/>
    </source>
</evidence>
<comment type="caution">
    <text evidence="1">The sequence shown here is derived from an EMBL/GenBank/DDBJ whole genome shotgun (WGS) entry which is preliminary data.</text>
</comment>
<dbReference type="Proteomes" id="UP000028582">
    <property type="component" value="Unassembled WGS sequence"/>
</dbReference>
<evidence type="ECO:0000313" key="2">
    <source>
        <dbReference type="Proteomes" id="UP000028582"/>
    </source>
</evidence>
<dbReference type="OrthoDB" id="58355at2759"/>
<accession>A0A081ANL6</accession>
<proteinExistence type="predicted"/>